<dbReference type="EMBL" id="CP036262">
    <property type="protein sequence ID" value="QDS92827.1"/>
    <property type="molecule type" value="Genomic_DNA"/>
</dbReference>
<keyword evidence="2" id="KW-1185">Reference proteome</keyword>
<dbReference type="Proteomes" id="UP000320672">
    <property type="component" value="Chromosome"/>
</dbReference>
<reference evidence="1 2" key="1">
    <citation type="submission" date="2019-02" db="EMBL/GenBank/DDBJ databases">
        <title>Deep-cultivation of Planctomycetes and their phenomic and genomic characterization uncovers novel biology.</title>
        <authorList>
            <person name="Wiegand S."/>
            <person name="Jogler M."/>
            <person name="Boedeker C."/>
            <person name="Pinto D."/>
            <person name="Vollmers J."/>
            <person name="Rivas-Marin E."/>
            <person name="Kohn T."/>
            <person name="Peeters S.H."/>
            <person name="Heuer A."/>
            <person name="Rast P."/>
            <person name="Oberbeckmann S."/>
            <person name="Bunk B."/>
            <person name="Jeske O."/>
            <person name="Meyerdierks A."/>
            <person name="Storesund J.E."/>
            <person name="Kallscheuer N."/>
            <person name="Luecker S."/>
            <person name="Lage O.M."/>
            <person name="Pohl T."/>
            <person name="Merkel B.J."/>
            <person name="Hornburger P."/>
            <person name="Mueller R.-W."/>
            <person name="Bruemmer F."/>
            <person name="Labrenz M."/>
            <person name="Spormann A.M."/>
            <person name="Op den Camp H."/>
            <person name="Overmann J."/>
            <person name="Amann R."/>
            <person name="Jetten M.S.M."/>
            <person name="Mascher T."/>
            <person name="Medema M.H."/>
            <person name="Devos D.P."/>
            <person name="Kaster A.-K."/>
            <person name="Ovreas L."/>
            <person name="Rohde M."/>
            <person name="Galperin M.Y."/>
            <person name="Jogler C."/>
        </authorList>
    </citation>
    <scope>NUCLEOTIDE SEQUENCE [LARGE SCALE GENOMIC DNA]</scope>
    <source>
        <strain evidence="1 2">FF011L</strain>
    </source>
</reference>
<evidence type="ECO:0000313" key="1">
    <source>
        <dbReference type="EMBL" id="QDS92827.1"/>
    </source>
</evidence>
<dbReference type="AlphaFoldDB" id="A0A517MDG7"/>
<accession>A0A517MDG7</accession>
<protein>
    <submittedName>
        <fullName evidence="1">Uncharacterized protein</fullName>
    </submittedName>
</protein>
<gene>
    <name evidence="1" type="ORF">FF011L_15760</name>
</gene>
<dbReference type="RefSeq" id="WP_145351018.1">
    <property type="nucleotide sequence ID" value="NZ_CP036262.1"/>
</dbReference>
<sequence length="155" mass="17737">MVSAHEVRGTVYVEKLARYEQRLEIPVVPGELIDWLDAVSRVATDVAVDFRQRLRKAHAELFAVILERDLALAARVEEMKHEGVRLAQQARRIANAFERLAKDCRAEEPDEANLLEEVQRYSAEALSMIIGVRKLDSAVTTWYMEAFDRDRGIVD</sequence>
<evidence type="ECO:0000313" key="2">
    <source>
        <dbReference type="Proteomes" id="UP000320672"/>
    </source>
</evidence>
<dbReference type="KEGG" id="rml:FF011L_15760"/>
<organism evidence="1 2">
    <name type="scientific">Roseimaritima multifibrata</name>
    <dbReference type="NCBI Taxonomy" id="1930274"/>
    <lineage>
        <taxon>Bacteria</taxon>
        <taxon>Pseudomonadati</taxon>
        <taxon>Planctomycetota</taxon>
        <taxon>Planctomycetia</taxon>
        <taxon>Pirellulales</taxon>
        <taxon>Pirellulaceae</taxon>
        <taxon>Roseimaritima</taxon>
    </lineage>
</organism>
<proteinExistence type="predicted"/>
<dbReference type="OrthoDB" id="290603at2"/>
<name>A0A517MDG7_9BACT</name>